<dbReference type="Proteomes" id="UP000677054">
    <property type="component" value="Unassembled WGS sequence"/>
</dbReference>
<evidence type="ECO:0000313" key="4">
    <source>
        <dbReference type="Proteomes" id="UP000677054"/>
    </source>
</evidence>
<dbReference type="Gene3D" id="3.40.50.410">
    <property type="entry name" value="von Willebrand factor, type A domain"/>
    <property type="match status" value="1"/>
</dbReference>
<organism evidence="3">
    <name type="scientific">Darwinula stevensoni</name>
    <dbReference type="NCBI Taxonomy" id="69355"/>
    <lineage>
        <taxon>Eukaryota</taxon>
        <taxon>Metazoa</taxon>
        <taxon>Ecdysozoa</taxon>
        <taxon>Arthropoda</taxon>
        <taxon>Crustacea</taxon>
        <taxon>Oligostraca</taxon>
        <taxon>Ostracoda</taxon>
        <taxon>Podocopa</taxon>
        <taxon>Podocopida</taxon>
        <taxon>Darwinulocopina</taxon>
        <taxon>Darwinuloidea</taxon>
        <taxon>Darwinulidae</taxon>
        <taxon>Darwinula</taxon>
    </lineage>
</organism>
<dbReference type="SMART" id="SM00327">
    <property type="entry name" value="VWA"/>
    <property type="match status" value="1"/>
</dbReference>
<keyword evidence="1" id="KW-0732">Signal</keyword>
<dbReference type="PROSITE" id="PS50234">
    <property type="entry name" value="VWFA"/>
    <property type="match status" value="1"/>
</dbReference>
<sequence length="1003" mass="111600">MFPRSVFLLLCHAWLGFSLTLKNHSFHGVAVVLHSQDDPEFWIEGLKEGFMNASQVIFSASSHKTFFEEIDVFADPSLNDLRGSRERVPFPRDVQIFFTKLNGDGDRDGLNAEADPDPFTPQAGQHCAQTNRLPIVYPTTSTKIVPKRFAKEWLKYRYGVFDEHGYYNDTDYPLTFCPAEEVNGLPGKYQPLACTGNPSLEGNYVIPEINYNFFQPVVPTKFLLLVDASASMNGSKLERMKQGVKKWLGELHSGSEVGVISFNYGANEVFDLRKVSDFAAKDALLESFPIVGRGPSCFGCAISLALEALTDAVDGPWDGTLVALTDGHENEHPFAQSLESDLVRANVSLHIISLDVSPPVDLVDLVSRLRGQVIIVPQNGEEVEDVEDRLAAALLETLQLPWLWPDPAVKIWEKRLLLGNGEKTSWSVSVPVEPHPLYEAWLSIRWSQSVLVKSCNADEGKACDTDHTRRLSRIFIARDGVEAGGQVKVNLVLESVGGEGAISVAHIVQRNSRNSDRVQVIAWFQGRGGWFEHEGAPNTAIHAIVIGDDWTDNAPSGIQASATVYLPGRTPISFPLKDNGIDPDLDAGDGIFSRDWPQFGDTGRHYAWLRVEWEGSNRPFHKFLGSFWSDGDVNMKFDQIPPNRITDLKARKLNDGILLNFTAAGNNGTHGGNAASYIIKFSNDLMDLTSTKFQNESLETLEFDSTATTEGGQETYELDKSILNDTTGYKYAAIQAVDPSLGEQINPSNIVYLRFPTCELPKHVESINLADKDAPIEDRKGVLDNPCPATYNASYCQKPYYDGVKGKCFFFCEDSVPGDPNTPADEPTPWRDDMYLLCTENQTNMTGYAVGHIQSMEQYDGLAEFLTKELNISGDIFMSSRFSVRYHTEDHNSYTGMNISWLDWETTLNDSLFEAFFPPVEDLTSFDGLPFIFLALTNPNDGYDKWKMKQVGVDDAISWLLCENNCRTPGNTWGRKAGRLGTLGVGRQDTWEHMAAKGDASLR</sequence>
<evidence type="ECO:0000313" key="3">
    <source>
        <dbReference type="EMBL" id="CAD7251782.1"/>
    </source>
</evidence>
<keyword evidence="4" id="KW-1185">Reference proteome</keyword>
<evidence type="ECO:0000256" key="1">
    <source>
        <dbReference type="SAM" id="SignalP"/>
    </source>
</evidence>
<dbReference type="CDD" id="cd00198">
    <property type="entry name" value="vWFA"/>
    <property type="match status" value="1"/>
</dbReference>
<accession>A0A7R9ACY2</accession>
<evidence type="ECO:0000259" key="2">
    <source>
        <dbReference type="PROSITE" id="PS50234"/>
    </source>
</evidence>
<proteinExistence type="predicted"/>
<dbReference type="Pfam" id="PF00092">
    <property type="entry name" value="VWA"/>
    <property type="match status" value="1"/>
</dbReference>
<dbReference type="SUPFAM" id="SSF53300">
    <property type="entry name" value="vWA-like"/>
    <property type="match status" value="1"/>
</dbReference>
<name>A0A7R9ACY2_9CRUS</name>
<protein>
    <recommendedName>
        <fullName evidence="2">VWFA domain-containing protein</fullName>
    </recommendedName>
</protein>
<dbReference type="EMBL" id="LR903341">
    <property type="protein sequence ID" value="CAD7251782.1"/>
    <property type="molecule type" value="Genomic_DNA"/>
</dbReference>
<dbReference type="NCBIfam" id="NF041940">
    <property type="entry name" value="choice_anch_X"/>
    <property type="match status" value="1"/>
</dbReference>
<dbReference type="InterPro" id="IPR036465">
    <property type="entry name" value="vWFA_dom_sf"/>
</dbReference>
<dbReference type="AlphaFoldDB" id="A0A7R9ACY2"/>
<dbReference type="GO" id="GO:0032991">
    <property type="term" value="C:protein-containing complex"/>
    <property type="evidence" value="ECO:0007669"/>
    <property type="project" value="UniProtKB-ARBA"/>
</dbReference>
<dbReference type="EMBL" id="CAJPEV010003824">
    <property type="protein sequence ID" value="CAG0900611.1"/>
    <property type="molecule type" value="Genomic_DNA"/>
</dbReference>
<dbReference type="InterPro" id="IPR002035">
    <property type="entry name" value="VWF_A"/>
</dbReference>
<feature type="chain" id="PRO_5036209806" description="VWFA domain-containing protein" evidence="1">
    <location>
        <begin position="19"/>
        <end position="1003"/>
    </location>
</feature>
<feature type="domain" description="VWFA" evidence="2">
    <location>
        <begin position="221"/>
        <end position="398"/>
    </location>
</feature>
<feature type="signal peptide" evidence="1">
    <location>
        <begin position="1"/>
        <end position="18"/>
    </location>
</feature>
<dbReference type="OrthoDB" id="299997at2759"/>
<reference evidence="3" key="1">
    <citation type="submission" date="2020-11" db="EMBL/GenBank/DDBJ databases">
        <authorList>
            <person name="Tran Van P."/>
        </authorList>
    </citation>
    <scope>NUCLEOTIDE SEQUENCE</scope>
</reference>
<gene>
    <name evidence="3" type="ORF">DSTB1V02_LOCUS11544</name>
</gene>